<dbReference type="STRING" id="644295.Metev_1359"/>
<dbReference type="PANTHER" id="PTHR23290:SF0">
    <property type="entry name" value="RRNA N6-ADENOSINE-METHYLTRANSFERASE METTL5"/>
    <property type="match status" value="1"/>
</dbReference>
<keyword evidence="2" id="KW-0489">Methyltransferase</keyword>
<dbReference type="SUPFAM" id="SSF53335">
    <property type="entry name" value="S-adenosyl-L-methionine-dependent methyltransferases"/>
    <property type="match status" value="1"/>
</dbReference>
<proteinExistence type="predicted"/>
<name>D7E9E5_METEZ</name>
<keyword evidence="3" id="KW-1185">Reference proteome</keyword>
<protein>
    <submittedName>
        <fullName evidence="2">Ribosomal L11 methyltransferase</fullName>
    </submittedName>
</protein>
<dbReference type="RefSeq" id="WP_013194782.1">
    <property type="nucleotide sequence ID" value="NC_014253.1"/>
</dbReference>
<dbReference type="AlphaFoldDB" id="D7E9E5"/>
<dbReference type="EMBL" id="CP002069">
    <property type="protein sequence ID" value="ADI74217.1"/>
    <property type="molecule type" value="Genomic_DNA"/>
</dbReference>
<keyword evidence="2" id="KW-0808">Transferase</keyword>
<dbReference type="GO" id="GO:0032259">
    <property type="term" value="P:methylation"/>
    <property type="evidence" value="ECO:0007669"/>
    <property type="project" value="UniProtKB-KW"/>
</dbReference>
<reference evidence="2 3" key="1">
    <citation type="submission" date="2010-06" db="EMBL/GenBank/DDBJ databases">
        <title>Complete sequence chromosome of Methanohalobium evestigatum Z-7303.</title>
        <authorList>
            <consortium name="US DOE Joint Genome Institute"/>
            <person name="Lucas S."/>
            <person name="Copeland A."/>
            <person name="Lapidus A."/>
            <person name="Cheng J.-F."/>
            <person name="Bruce D."/>
            <person name="Goodwin L."/>
            <person name="Pitluck S."/>
            <person name="Saunders E."/>
            <person name="Detter J.C."/>
            <person name="Han C."/>
            <person name="Tapia R."/>
            <person name="Land M."/>
            <person name="Hauser L."/>
            <person name="Kyrpides N."/>
            <person name="Mikhailova N."/>
            <person name="Sieprawska-Lupa M."/>
            <person name="Whitman W.B."/>
            <person name="Anderson I."/>
            <person name="Woyke T."/>
        </authorList>
    </citation>
    <scope>NUCLEOTIDE SEQUENCE [LARGE SCALE GENOMIC DNA]</scope>
    <source>
        <strain evidence="3">ATCC BAA-1072 / DSM 3721 / NBRC 107634 / OCM 161 / Z-7303</strain>
    </source>
</reference>
<dbReference type="InterPro" id="IPR007848">
    <property type="entry name" value="Small_mtfrase_dom"/>
</dbReference>
<gene>
    <name evidence="2" type="ordered locus">Metev_1359</name>
</gene>
<sequence length="197" mass="22026">MKQRKLEMLLEQVEGFNSPDASLEQYTTPAPIAAELLHFAYMKGDIRDTVYDIGCGTGVLAIGAKLLGAEIVTGFDTDHYALQIADKNARSMNVDVDFICKDISNISGEAQTVVMNPPFGSQVRGSDRPFLSNALKLANVIYSIHNKGSKNFIEKFISPAVVTEWYRTGFPLKRTFKFHKKDVEQIEVEIYRISQSL</sequence>
<dbReference type="KEGG" id="mev:Metev_1359"/>
<dbReference type="OrthoDB" id="31271at2157"/>
<dbReference type="Gene3D" id="3.40.50.150">
    <property type="entry name" value="Vaccinia Virus protein VP39"/>
    <property type="match status" value="1"/>
</dbReference>
<dbReference type="CDD" id="cd02440">
    <property type="entry name" value="AdoMet_MTases"/>
    <property type="match status" value="1"/>
</dbReference>
<dbReference type="InterPro" id="IPR029063">
    <property type="entry name" value="SAM-dependent_MTases_sf"/>
</dbReference>
<accession>D7E9E5</accession>
<dbReference type="GO" id="GO:0008168">
    <property type="term" value="F:methyltransferase activity"/>
    <property type="evidence" value="ECO:0007669"/>
    <property type="project" value="UniProtKB-KW"/>
</dbReference>
<dbReference type="GeneID" id="9346994"/>
<dbReference type="Proteomes" id="UP000000391">
    <property type="component" value="Chromosome"/>
</dbReference>
<evidence type="ECO:0000313" key="3">
    <source>
        <dbReference type="Proteomes" id="UP000000391"/>
    </source>
</evidence>
<dbReference type="PANTHER" id="PTHR23290">
    <property type="entry name" value="RRNA N6-ADENOSINE-METHYLTRANSFERASE METTL5"/>
    <property type="match status" value="1"/>
</dbReference>
<feature type="domain" description="Methyltransferase small" evidence="1">
    <location>
        <begin position="42"/>
        <end position="123"/>
    </location>
</feature>
<organism evidence="2 3">
    <name type="scientific">Methanohalobium evestigatum (strain ATCC BAA-1072 / DSM 3721 / NBRC 107634 / OCM 161 / Z-7303)</name>
    <dbReference type="NCBI Taxonomy" id="644295"/>
    <lineage>
        <taxon>Archaea</taxon>
        <taxon>Methanobacteriati</taxon>
        <taxon>Methanobacteriota</taxon>
        <taxon>Stenosarchaea group</taxon>
        <taxon>Methanomicrobia</taxon>
        <taxon>Methanosarcinales</taxon>
        <taxon>Methanosarcinaceae</taxon>
        <taxon>Methanohalobium</taxon>
    </lineage>
</organism>
<evidence type="ECO:0000259" key="1">
    <source>
        <dbReference type="Pfam" id="PF05175"/>
    </source>
</evidence>
<dbReference type="HOGENOM" id="CLU_074702_1_0_2"/>
<evidence type="ECO:0000313" key="2">
    <source>
        <dbReference type="EMBL" id="ADI74217.1"/>
    </source>
</evidence>
<dbReference type="Pfam" id="PF05175">
    <property type="entry name" value="MTS"/>
    <property type="match status" value="1"/>
</dbReference>
<dbReference type="InterPro" id="IPR051720">
    <property type="entry name" value="rRNA_MeTrfase/Polyamine_Synth"/>
</dbReference>